<gene>
    <name evidence="8 10" type="primary">cmk</name>
    <name evidence="10" type="ordered locus">SNE_A21740</name>
</gene>
<dbReference type="InterPro" id="IPR027417">
    <property type="entry name" value="P-loop_NTPase"/>
</dbReference>
<dbReference type="Proteomes" id="UP000000496">
    <property type="component" value="Chromosome gsn.131"/>
</dbReference>
<name>F8L421_SIMNZ</name>
<dbReference type="OrthoDB" id="9807434at2"/>
<dbReference type="GO" id="GO:0036431">
    <property type="term" value="F:dCMP kinase activity"/>
    <property type="evidence" value="ECO:0007669"/>
    <property type="project" value="InterPro"/>
</dbReference>
<dbReference type="SUPFAM" id="SSF52540">
    <property type="entry name" value="P-loop containing nucleoside triphosphate hydrolases"/>
    <property type="match status" value="1"/>
</dbReference>
<dbReference type="InterPro" id="IPR011994">
    <property type="entry name" value="Cytidylate_kinase_dom"/>
</dbReference>
<dbReference type="NCBIfam" id="TIGR00017">
    <property type="entry name" value="cmk"/>
    <property type="match status" value="1"/>
</dbReference>
<evidence type="ECO:0000256" key="1">
    <source>
        <dbReference type="ARBA" id="ARBA00009427"/>
    </source>
</evidence>
<comment type="catalytic activity">
    <reaction evidence="6 8">
        <text>dCMP + ATP = dCDP + ADP</text>
        <dbReference type="Rhea" id="RHEA:25094"/>
        <dbReference type="ChEBI" id="CHEBI:30616"/>
        <dbReference type="ChEBI" id="CHEBI:57566"/>
        <dbReference type="ChEBI" id="CHEBI:58593"/>
        <dbReference type="ChEBI" id="CHEBI:456216"/>
        <dbReference type="EC" id="2.7.4.25"/>
    </reaction>
</comment>
<keyword evidence="5 8" id="KW-0067">ATP-binding</keyword>
<comment type="catalytic activity">
    <reaction evidence="7 8">
        <text>CMP + ATP = CDP + ADP</text>
        <dbReference type="Rhea" id="RHEA:11600"/>
        <dbReference type="ChEBI" id="CHEBI:30616"/>
        <dbReference type="ChEBI" id="CHEBI:58069"/>
        <dbReference type="ChEBI" id="CHEBI:60377"/>
        <dbReference type="ChEBI" id="CHEBI:456216"/>
        <dbReference type="EC" id="2.7.4.25"/>
    </reaction>
</comment>
<dbReference type="PANTHER" id="PTHR21299">
    <property type="entry name" value="CYTIDYLATE KINASE/PANTOATE-BETA-ALANINE LIGASE"/>
    <property type="match status" value="1"/>
</dbReference>
<dbReference type="Gene3D" id="3.40.50.300">
    <property type="entry name" value="P-loop containing nucleotide triphosphate hydrolases"/>
    <property type="match status" value="1"/>
</dbReference>
<organism evidence="10 11">
    <name type="scientific">Simkania negevensis (strain ATCC VR-1471 / DSM 27360 / Z)</name>
    <dbReference type="NCBI Taxonomy" id="331113"/>
    <lineage>
        <taxon>Bacteria</taxon>
        <taxon>Pseudomonadati</taxon>
        <taxon>Chlamydiota</taxon>
        <taxon>Chlamydiia</taxon>
        <taxon>Parachlamydiales</taxon>
        <taxon>Simkaniaceae</taxon>
        <taxon>Simkania</taxon>
    </lineage>
</organism>
<dbReference type="GO" id="GO:0036430">
    <property type="term" value="F:CMP kinase activity"/>
    <property type="evidence" value="ECO:0007669"/>
    <property type="project" value="RHEA"/>
</dbReference>
<keyword evidence="11" id="KW-1185">Reference proteome</keyword>
<dbReference type="EC" id="2.7.4.25" evidence="8"/>
<dbReference type="KEGG" id="sng:SNE_A21740"/>
<dbReference type="GO" id="GO:0005524">
    <property type="term" value="F:ATP binding"/>
    <property type="evidence" value="ECO:0007669"/>
    <property type="project" value="UniProtKB-UniRule"/>
</dbReference>
<keyword evidence="8" id="KW-0963">Cytoplasm</keyword>
<dbReference type="GO" id="GO:0005829">
    <property type="term" value="C:cytosol"/>
    <property type="evidence" value="ECO:0007669"/>
    <property type="project" value="TreeGrafter"/>
</dbReference>
<dbReference type="GO" id="GO:0015949">
    <property type="term" value="P:nucleobase-containing small molecule interconversion"/>
    <property type="evidence" value="ECO:0007669"/>
    <property type="project" value="TreeGrafter"/>
</dbReference>
<feature type="binding site" evidence="8">
    <location>
        <begin position="7"/>
        <end position="15"/>
    </location>
    <ligand>
        <name>ATP</name>
        <dbReference type="ChEBI" id="CHEBI:30616"/>
    </ligand>
</feature>
<feature type="domain" description="Cytidylate kinase" evidence="9">
    <location>
        <begin position="3"/>
        <end position="220"/>
    </location>
</feature>
<keyword evidence="4 8" id="KW-0418">Kinase</keyword>
<dbReference type="HOGENOM" id="CLU_079959_0_2_0"/>
<evidence type="ECO:0000256" key="3">
    <source>
        <dbReference type="ARBA" id="ARBA00022741"/>
    </source>
</evidence>
<proteinExistence type="inferred from homology"/>
<dbReference type="HAMAP" id="MF_00238">
    <property type="entry name" value="Cytidyl_kinase_type1"/>
    <property type="match status" value="1"/>
</dbReference>
<evidence type="ECO:0000256" key="8">
    <source>
        <dbReference type="HAMAP-Rule" id="MF_00238"/>
    </source>
</evidence>
<dbReference type="STRING" id="331113.SNE_A21740"/>
<evidence type="ECO:0000256" key="7">
    <source>
        <dbReference type="ARBA" id="ARBA00048478"/>
    </source>
</evidence>
<dbReference type="InterPro" id="IPR003136">
    <property type="entry name" value="Cytidylate_kin"/>
</dbReference>
<evidence type="ECO:0000256" key="5">
    <source>
        <dbReference type="ARBA" id="ARBA00022840"/>
    </source>
</evidence>
<dbReference type="EMBL" id="FR872582">
    <property type="protein sequence ID" value="CCB90051.1"/>
    <property type="molecule type" value="Genomic_DNA"/>
</dbReference>
<evidence type="ECO:0000256" key="4">
    <source>
        <dbReference type="ARBA" id="ARBA00022777"/>
    </source>
</evidence>
<sequence length="224" mass="25204">MIVTIDGPSGTGKSTVAERLAEKLGYTYFDTGALYRAIAWKILHDNIDLSDLEGIKKMLQAFSFHVETQNGKKNYKVDAHDVTKAIRSQEVTAIVSEVSAMKCVRDAMRPLQELFSYEGPTVFEGRDLGTVVFPHAEVKFFLTASPSVRAERRLKDLQQKFPDRAGEFSYEDILQKIQDRDAYDSSRELAPLKQAADAILVDTSQMTIDEVVVTLENYVKEKSK</sequence>
<evidence type="ECO:0000313" key="10">
    <source>
        <dbReference type="EMBL" id="CCB90051.1"/>
    </source>
</evidence>
<reference evidence="10 11" key="1">
    <citation type="journal article" date="2011" name="Mol. Biol. Evol.">
        <title>Unity in variety--the pan-genome of the Chlamydiae.</title>
        <authorList>
            <person name="Collingro A."/>
            <person name="Tischler P."/>
            <person name="Weinmaier T."/>
            <person name="Penz T."/>
            <person name="Heinz E."/>
            <person name="Brunham R.C."/>
            <person name="Read T.D."/>
            <person name="Bavoil P.M."/>
            <person name="Sachse K."/>
            <person name="Kahane S."/>
            <person name="Friedman M.G."/>
            <person name="Rattei T."/>
            <person name="Myers G.S."/>
            <person name="Horn M."/>
        </authorList>
    </citation>
    <scope>NUCLEOTIDE SEQUENCE [LARGE SCALE GENOMIC DNA]</scope>
    <source>
        <strain evidence="11">ATCC VR-1471 / Z</strain>
    </source>
</reference>
<keyword evidence="3 8" id="KW-0547">Nucleotide-binding</keyword>
<dbReference type="CDD" id="cd02020">
    <property type="entry name" value="CMPK"/>
    <property type="match status" value="1"/>
</dbReference>
<accession>F8L421</accession>
<keyword evidence="2 8" id="KW-0808">Transferase</keyword>
<evidence type="ECO:0000256" key="6">
    <source>
        <dbReference type="ARBA" id="ARBA00047615"/>
    </source>
</evidence>
<dbReference type="RefSeq" id="WP_013944517.1">
    <property type="nucleotide sequence ID" value="NC_015713.1"/>
</dbReference>
<comment type="similarity">
    <text evidence="1 8">Belongs to the cytidylate kinase family. Type 1 subfamily.</text>
</comment>
<dbReference type="GO" id="GO:0006220">
    <property type="term" value="P:pyrimidine nucleotide metabolic process"/>
    <property type="evidence" value="ECO:0007669"/>
    <property type="project" value="UniProtKB-UniRule"/>
</dbReference>
<evidence type="ECO:0000313" key="11">
    <source>
        <dbReference type="Proteomes" id="UP000000496"/>
    </source>
</evidence>
<dbReference type="eggNOG" id="COG0283">
    <property type="taxonomic scope" value="Bacteria"/>
</dbReference>
<evidence type="ECO:0000259" key="9">
    <source>
        <dbReference type="Pfam" id="PF02224"/>
    </source>
</evidence>
<dbReference type="AlphaFoldDB" id="F8L421"/>
<evidence type="ECO:0000256" key="2">
    <source>
        <dbReference type="ARBA" id="ARBA00022679"/>
    </source>
</evidence>
<protein>
    <recommendedName>
        <fullName evidence="8">Cytidylate kinase</fullName>
        <shortName evidence="8">CK</shortName>
        <ecNumber evidence="8">2.7.4.25</ecNumber>
    </recommendedName>
    <alternativeName>
        <fullName evidence="8">Cytidine monophosphate kinase</fullName>
        <shortName evidence="8">CMP kinase</shortName>
    </alternativeName>
</protein>
<dbReference type="Pfam" id="PF02224">
    <property type="entry name" value="Cytidylate_kin"/>
    <property type="match status" value="1"/>
</dbReference>
<comment type="subcellular location">
    <subcellularLocation>
        <location evidence="8">Cytoplasm</location>
    </subcellularLocation>
</comment>
<dbReference type="PANTHER" id="PTHR21299:SF2">
    <property type="entry name" value="CYTIDYLATE KINASE"/>
    <property type="match status" value="1"/>
</dbReference>